<proteinExistence type="predicted"/>
<accession>A0ABX1ZHK7</accession>
<keyword evidence="3" id="KW-1185">Reference proteome</keyword>
<dbReference type="Gene3D" id="2.130.10.10">
    <property type="entry name" value="YVTN repeat-like/Quinoprotein amine dehydrogenase"/>
    <property type="match status" value="1"/>
</dbReference>
<feature type="chain" id="PRO_5045539592" description="BNR/Asp-box repeat protein" evidence="1">
    <location>
        <begin position="28"/>
        <end position="877"/>
    </location>
</feature>
<evidence type="ECO:0000313" key="2">
    <source>
        <dbReference type="EMBL" id="NOU98534.1"/>
    </source>
</evidence>
<dbReference type="Proteomes" id="UP000618579">
    <property type="component" value="Unassembled WGS sequence"/>
</dbReference>
<dbReference type="EMBL" id="WHNZ01000007">
    <property type="protein sequence ID" value="NOU98534.1"/>
    <property type="molecule type" value="Genomic_DNA"/>
</dbReference>
<evidence type="ECO:0000256" key="1">
    <source>
        <dbReference type="SAM" id="SignalP"/>
    </source>
</evidence>
<dbReference type="RefSeq" id="WP_171681423.1">
    <property type="nucleotide sequence ID" value="NZ_WHNZ01000007.1"/>
</dbReference>
<name>A0ABX1ZHK7_9BACL</name>
<protein>
    <recommendedName>
        <fullName evidence="4">BNR/Asp-box repeat protein</fullName>
    </recommendedName>
</protein>
<dbReference type="InterPro" id="IPR015943">
    <property type="entry name" value="WD40/YVTN_repeat-like_dom_sf"/>
</dbReference>
<gene>
    <name evidence="2" type="ORF">GC097_00640</name>
</gene>
<comment type="caution">
    <text evidence="2">The sequence shown here is derived from an EMBL/GenBank/DDBJ whole genome shotgun (WGS) entry which is preliminary data.</text>
</comment>
<sequence length="877" mass="96962">MKRKYTAALAAIICTAMAGTPAPFAHAQSKELAVGTIVDSVLTTDIHAFVNGEAIRSMNIGGNTAIVVEDLRSYGFDVSWDPSERQVDIYPNPAKKVQSTYVPNGYGNMAVGNKIADVLTTNIHTVALGKEIPSFNIGGHTAVFLQDLAPLLGSLEWNEKTRTASFTENKSVLPDPRAEQSAAYPLQIEHLSNNGFSILFTDDGMYFGDKRVGFGQDGRAMLSVEWMAEMLGYKTEKHPDGLYVHNDTCGFLIGTDLETAELYWFDGKDDETKLTFPAVERDGELYAAEYDLKELFGYTGNWNSDKRELHVEHARFEVKDFGIPEHKNSYWYAVKGLLFAPLTMDMPMLTVTASRGGKTFGGSSSMALSEQKTASGAPIYEFSSEAPLDLGDNEVKVELRVHKRIVFSKTFVHTLKSELLNPVINYGDLGLGFGDFSSITLETPASGQVRSKDGKFDVKGTVTKSLGTGLHAMIEKEDDGGNWSDRETAEIPFDAGHFAVTLPLDHGKGRYRVTLRSDLSIPAPRQYDPYIDVARFYVEYRDGVPLIVGLQGNEGFSWRDGKLLHTSNTGKTWDVVVPDGIGVKDRPISADFNDPFTGFAFFLRDDKKLAATHRLQDGGGQPAGWETAVLPTTEAWETSPDVTPHSALLYYSTNYVMLTSSPAAGQMNKSLYRLDYRGKSWTRVGDITTAIGGYPTGISFRKEKEGWIAASNRGQDFIPLYRTQDGGRTWTVQHVDAPADLQKAYANTYPPVFDQENDHHGLFIAEFVQDGEKTYVPYETNDAGDTWIPLPNRLKDIQGVPVLHFDGLVMGRAISNDGKTIYTMDTYNHEDWQPIKTDIPLQDASQFFLRTDGFGWVLLDGSLKVTNDGGITWSDPS</sequence>
<keyword evidence="1" id="KW-0732">Signal</keyword>
<organism evidence="2 3">
    <name type="scientific">Paenibacillus planticolens</name>
    <dbReference type="NCBI Taxonomy" id="2654976"/>
    <lineage>
        <taxon>Bacteria</taxon>
        <taxon>Bacillati</taxon>
        <taxon>Bacillota</taxon>
        <taxon>Bacilli</taxon>
        <taxon>Bacillales</taxon>
        <taxon>Paenibacillaceae</taxon>
        <taxon>Paenibacillus</taxon>
    </lineage>
</organism>
<reference evidence="2 3" key="1">
    <citation type="submission" date="2019-10" db="EMBL/GenBank/DDBJ databases">
        <title>Description of Paenibacillus pedi sp. nov.</title>
        <authorList>
            <person name="Carlier A."/>
            <person name="Qi S."/>
        </authorList>
    </citation>
    <scope>NUCLEOTIDE SEQUENCE [LARGE SCALE GENOMIC DNA]</scope>
    <source>
        <strain evidence="2 3">LMG 31457</strain>
    </source>
</reference>
<evidence type="ECO:0000313" key="3">
    <source>
        <dbReference type="Proteomes" id="UP000618579"/>
    </source>
</evidence>
<dbReference type="SUPFAM" id="SSF110296">
    <property type="entry name" value="Oligoxyloglucan reducing end-specific cellobiohydrolase"/>
    <property type="match status" value="1"/>
</dbReference>
<feature type="signal peptide" evidence="1">
    <location>
        <begin position="1"/>
        <end position="27"/>
    </location>
</feature>
<evidence type="ECO:0008006" key="4">
    <source>
        <dbReference type="Google" id="ProtNLM"/>
    </source>
</evidence>